<evidence type="ECO:0000259" key="1">
    <source>
        <dbReference type="PROSITE" id="PS50880"/>
    </source>
</evidence>
<reference evidence="2" key="1">
    <citation type="journal article" date="2015" name="Nature">
        <title>Complex archaea that bridge the gap between prokaryotes and eukaryotes.</title>
        <authorList>
            <person name="Spang A."/>
            <person name="Saw J.H."/>
            <person name="Jorgensen S.L."/>
            <person name="Zaremba-Niedzwiedzka K."/>
            <person name="Martijn J."/>
            <person name="Lind A.E."/>
            <person name="van Eijk R."/>
            <person name="Schleper C."/>
            <person name="Guy L."/>
            <person name="Ettema T.J."/>
        </authorList>
    </citation>
    <scope>NUCLEOTIDE SEQUENCE</scope>
</reference>
<dbReference type="Pfam" id="PF08275">
    <property type="entry name" value="DNAG_N"/>
    <property type="match status" value="1"/>
</dbReference>
<gene>
    <name evidence="2" type="ORF">LCGC14_2273680</name>
</gene>
<dbReference type="Gene3D" id="3.20.20.150">
    <property type="entry name" value="Divalent-metal-dependent TIM barrel enzymes"/>
    <property type="match status" value="1"/>
</dbReference>
<dbReference type="Gene3D" id="3.90.980.10">
    <property type="entry name" value="DNA primase, catalytic core, N-terminal domain"/>
    <property type="match status" value="1"/>
</dbReference>
<feature type="domain" description="Toprim" evidence="1">
    <location>
        <begin position="96"/>
        <end position="178"/>
    </location>
</feature>
<comment type="caution">
    <text evidence="2">The sequence shown here is derived from an EMBL/GenBank/DDBJ whole genome shotgun (WGS) entry which is preliminary data.</text>
</comment>
<dbReference type="InterPro" id="IPR037068">
    <property type="entry name" value="DNA_primase_core_N_sf"/>
</dbReference>
<dbReference type="PANTHER" id="PTHR30313:SF2">
    <property type="entry name" value="DNA PRIMASE"/>
    <property type="match status" value="1"/>
</dbReference>
<dbReference type="InterPro" id="IPR013264">
    <property type="entry name" value="DNAG_N"/>
</dbReference>
<feature type="non-terminal residue" evidence="2">
    <location>
        <position position="1"/>
    </location>
</feature>
<proteinExistence type="predicted"/>
<name>A0A0F9CW72_9ZZZZ</name>
<dbReference type="EMBL" id="LAZR01031486">
    <property type="protein sequence ID" value="KKL53613.1"/>
    <property type="molecule type" value="Genomic_DNA"/>
</dbReference>
<dbReference type="PANTHER" id="PTHR30313">
    <property type="entry name" value="DNA PRIMASE"/>
    <property type="match status" value="1"/>
</dbReference>
<dbReference type="InterPro" id="IPR013022">
    <property type="entry name" value="Xyl_isomerase-like_TIM-brl"/>
</dbReference>
<dbReference type="InterPro" id="IPR006171">
    <property type="entry name" value="TOPRIM_dom"/>
</dbReference>
<evidence type="ECO:0000313" key="2">
    <source>
        <dbReference type="EMBL" id="KKL53613.1"/>
    </source>
</evidence>
<sequence length="296" mass="32701">WEALRAAGIGAGFTDRQLSAAGLVASREDGSCYDRFRNRLIFPILDATGRVIAFGGRALAADERAKYLNSPESALFDKSSVLYALNWAREAIVSSGSAVIVEGYLDAIIPIQAGVDNVVATLGTALTDRHVRLVSRYAKEAVLIFDADTAGQAAAERALEALNHHPAFGFNYDPSHFGYQCVDYIEFLYRFHDRIFHVHIKDATWSIQPKEAGVFGGHLAFGDRRRYWDFASPGRGDTDFEEIIRALNRINYQGPLSVEWEDPGMDREHGAKEACEFVRGLDFAPPSGAFDDAFQS</sequence>
<dbReference type="GO" id="GO:0005737">
    <property type="term" value="C:cytoplasm"/>
    <property type="evidence" value="ECO:0007669"/>
    <property type="project" value="TreeGrafter"/>
</dbReference>
<dbReference type="CDD" id="cd03364">
    <property type="entry name" value="TOPRIM_DnaG_primases"/>
    <property type="match status" value="1"/>
</dbReference>
<dbReference type="SMART" id="SM00493">
    <property type="entry name" value="TOPRIM"/>
    <property type="match status" value="1"/>
</dbReference>
<dbReference type="PROSITE" id="PS50880">
    <property type="entry name" value="TOPRIM"/>
    <property type="match status" value="1"/>
</dbReference>
<dbReference type="SUPFAM" id="SSF56731">
    <property type="entry name" value="DNA primase core"/>
    <property type="match status" value="1"/>
</dbReference>
<dbReference type="InterPro" id="IPR050219">
    <property type="entry name" value="DnaG_primase"/>
</dbReference>
<organism evidence="2">
    <name type="scientific">marine sediment metagenome</name>
    <dbReference type="NCBI Taxonomy" id="412755"/>
    <lineage>
        <taxon>unclassified sequences</taxon>
        <taxon>metagenomes</taxon>
        <taxon>ecological metagenomes</taxon>
    </lineage>
</organism>
<dbReference type="GO" id="GO:0006269">
    <property type="term" value="P:DNA replication, synthesis of primer"/>
    <property type="evidence" value="ECO:0007669"/>
    <property type="project" value="TreeGrafter"/>
</dbReference>
<accession>A0A0F9CW72</accession>
<dbReference type="Pfam" id="PF01261">
    <property type="entry name" value="AP_endonuc_2"/>
    <property type="match status" value="1"/>
</dbReference>
<dbReference type="AlphaFoldDB" id="A0A0F9CW72"/>
<protein>
    <recommendedName>
        <fullName evidence="1">Toprim domain-containing protein</fullName>
    </recommendedName>
</protein>
<dbReference type="InterPro" id="IPR034151">
    <property type="entry name" value="TOPRIM_DnaG_bac"/>
</dbReference>